<feature type="domain" description="Transposase IS116/IS110/IS902 C-terminal" evidence="3">
    <location>
        <begin position="223"/>
        <end position="296"/>
    </location>
</feature>
<dbReference type="Pfam" id="PF01548">
    <property type="entry name" value="DEDD_Tnp_IS110"/>
    <property type="match status" value="1"/>
</dbReference>
<name>H7E245_DESAJ</name>
<dbReference type="AlphaFoldDB" id="H7E245"/>
<dbReference type="EMBL" id="CP003639">
    <property type="protein sequence ID" value="AFM41716.1"/>
    <property type="molecule type" value="Genomic_DNA"/>
</dbReference>
<evidence type="ECO:0000313" key="4">
    <source>
        <dbReference type="EMBL" id="AFM39156.1"/>
    </source>
</evidence>
<dbReference type="OrthoDB" id="3191145at2"/>
<evidence type="ECO:0000313" key="5">
    <source>
        <dbReference type="EMBL" id="AFM39215.1"/>
    </source>
</evidence>
<dbReference type="GO" id="GO:0003677">
    <property type="term" value="F:DNA binding"/>
    <property type="evidence" value="ECO:0007669"/>
    <property type="project" value="InterPro"/>
</dbReference>
<dbReference type="EMBL" id="CP003639">
    <property type="protein sequence ID" value="AFM39156.1"/>
    <property type="molecule type" value="Genomic_DNA"/>
</dbReference>
<dbReference type="EMBL" id="CP003639">
    <property type="protein sequence ID" value="AFM39215.1"/>
    <property type="molecule type" value="Genomic_DNA"/>
</dbReference>
<dbReference type="KEGG" id="dai:Desaci_0041"/>
<keyword evidence="1" id="KW-0175">Coiled coil</keyword>
<gene>
    <name evidence="4" type="ordered locus">Desaci_0041</name>
    <name evidence="5" type="ordered locus">Desaci_0133</name>
    <name evidence="6" type="ordered locus">Desaci_2791</name>
    <name evidence="7" type="ordered locus">Desaci_4364</name>
</gene>
<sequence length="368" mass="41584">MKDNTKYVGLDVSKEKIAVAIADEGREAPRYWGVCQNNSESIRKLMKQLGTPGQLKVCYEAGPTGYPLYRLLLSLGIECSVVAPSLIPTKPGERVKTDRRDAIRLSQLFRAGELTPIYVPTEDDEALRDLVRAREDSKEDQLRARHRLTKFLLRYDLNPPAGIKKWTAGYRDWLDALKFSRAAQSTVFQEYLHHLDEIEQRIKRLEAEIHDQATDSVHAPMIQALQTLRGVAELSATSLVAEIGSFTRFGSARRIMSYTGLVPSERSTGETRHQGKMTKTGNAHVRRILIEAAWSYRYTPAIKGEIRKRQQGKPPEITMIAWKAQDRLHRKYKRLMGRGKPSGKVIAAVARELAGFVWAIACEVEKAS</sequence>
<evidence type="ECO:0000256" key="1">
    <source>
        <dbReference type="SAM" id="Coils"/>
    </source>
</evidence>
<feature type="domain" description="Transposase IS110-like N-terminal" evidence="2">
    <location>
        <begin position="8"/>
        <end position="155"/>
    </location>
</feature>
<feature type="coiled-coil region" evidence="1">
    <location>
        <begin position="188"/>
        <end position="215"/>
    </location>
</feature>
<protein>
    <submittedName>
        <fullName evidence="5">Transposase</fullName>
    </submittedName>
</protein>
<proteinExistence type="predicted"/>
<dbReference type="RefSeq" id="WP_014825172.1">
    <property type="nucleotide sequence ID" value="NC_018068.1"/>
</dbReference>
<dbReference type="Pfam" id="PF02371">
    <property type="entry name" value="Transposase_20"/>
    <property type="match status" value="1"/>
</dbReference>
<dbReference type="NCBIfam" id="NF033542">
    <property type="entry name" value="transpos_IS110"/>
    <property type="match status" value="1"/>
</dbReference>
<evidence type="ECO:0000313" key="6">
    <source>
        <dbReference type="EMBL" id="AFM41716.1"/>
    </source>
</evidence>
<dbReference type="PANTHER" id="PTHR33055:SF15">
    <property type="entry name" value="TRANSPOSASE-RELATED"/>
    <property type="match status" value="1"/>
</dbReference>
<evidence type="ECO:0000313" key="8">
    <source>
        <dbReference type="Proteomes" id="UP000002892"/>
    </source>
</evidence>
<evidence type="ECO:0000259" key="2">
    <source>
        <dbReference type="Pfam" id="PF01548"/>
    </source>
</evidence>
<keyword evidence="8" id="KW-1185">Reference proteome</keyword>
<reference evidence="5 8" key="1">
    <citation type="journal article" date="2012" name="J. Bacteriol.">
        <title>Complete genome sequences of Desulfosporosinus orientis DSM765T, Desulfosporosinus youngiae DSM17734T, Desulfosporosinus meridiei DSM13257T, and Desulfosporosinus acidiphilus DSM22704T.</title>
        <authorList>
            <person name="Pester M."/>
            <person name="Brambilla E."/>
            <person name="Alazard D."/>
            <person name="Rattei T."/>
            <person name="Weinmaier T."/>
            <person name="Han J."/>
            <person name="Lucas S."/>
            <person name="Lapidus A."/>
            <person name="Cheng J.F."/>
            <person name="Goodwin L."/>
            <person name="Pitluck S."/>
            <person name="Peters L."/>
            <person name="Ovchinnikova G."/>
            <person name="Teshima H."/>
            <person name="Detter J.C."/>
            <person name="Han C.S."/>
            <person name="Tapia R."/>
            <person name="Land M.L."/>
            <person name="Hauser L."/>
            <person name="Kyrpides N.C."/>
            <person name="Ivanova N.N."/>
            <person name="Pagani I."/>
            <person name="Huntmann M."/>
            <person name="Wei C.L."/>
            <person name="Davenport K.W."/>
            <person name="Daligault H."/>
            <person name="Chain P.S."/>
            <person name="Chen A."/>
            <person name="Mavromatis K."/>
            <person name="Markowitz V."/>
            <person name="Szeto E."/>
            <person name="Mikhailova N."/>
            <person name="Pati A."/>
            <person name="Wagner M."/>
            <person name="Woyke T."/>
            <person name="Ollivier B."/>
            <person name="Klenk H.P."/>
            <person name="Spring S."/>
            <person name="Loy A."/>
        </authorList>
    </citation>
    <scope>NUCLEOTIDE SEQUENCE [LARGE SCALE GENOMIC DNA]</scope>
    <source>
        <strain evidence="8">DSM 22704 / JCM 16185 / SJ4</strain>
        <strain evidence="5">SJ4</strain>
    </source>
</reference>
<dbReference type="KEGG" id="dai:Desaci_2791"/>
<dbReference type="STRING" id="646529.Desaci_0041"/>
<accession>H7E245</accession>
<dbReference type="PANTHER" id="PTHR33055">
    <property type="entry name" value="TRANSPOSASE FOR INSERTION SEQUENCE ELEMENT IS1111A"/>
    <property type="match status" value="1"/>
</dbReference>
<dbReference type="KEGG" id="dai:Desaci_0133"/>
<dbReference type="InterPro" id="IPR003346">
    <property type="entry name" value="Transposase_20"/>
</dbReference>
<dbReference type="GO" id="GO:0004803">
    <property type="term" value="F:transposase activity"/>
    <property type="evidence" value="ECO:0007669"/>
    <property type="project" value="InterPro"/>
</dbReference>
<evidence type="ECO:0000313" key="7">
    <source>
        <dbReference type="EMBL" id="AFM43208.1"/>
    </source>
</evidence>
<evidence type="ECO:0000259" key="3">
    <source>
        <dbReference type="Pfam" id="PF02371"/>
    </source>
</evidence>
<dbReference type="KEGG" id="dai:Desaci_4364"/>
<dbReference type="InterPro" id="IPR002525">
    <property type="entry name" value="Transp_IS110-like_N"/>
</dbReference>
<dbReference type="InterPro" id="IPR047650">
    <property type="entry name" value="Transpos_IS110"/>
</dbReference>
<dbReference type="HOGENOM" id="CLU_036902_1_1_9"/>
<dbReference type="GO" id="GO:0006313">
    <property type="term" value="P:DNA transposition"/>
    <property type="evidence" value="ECO:0007669"/>
    <property type="project" value="InterPro"/>
</dbReference>
<dbReference type="EMBL" id="CP003639">
    <property type="protein sequence ID" value="AFM43208.1"/>
    <property type="molecule type" value="Genomic_DNA"/>
</dbReference>
<organism evidence="5 8">
    <name type="scientific">Desulfosporosinus acidiphilus (strain DSM 22704 / JCM 16185 / SJ4)</name>
    <dbReference type="NCBI Taxonomy" id="646529"/>
    <lineage>
        <taxon>Bacteria</taxon>
        <taxon>Bacillati</taxon>
        <taxon>Bacillota</taxon>
        <taxon>Clostridia</taxon>
        <taxon>Eubacteriales</taxon>
        <taxon>Desulfitobacteriaceae</taxon>
        <taxon>Desulfosporosinus</taxon>
    </lineage>
</organism>
<dbReference type="Proteomes" id="UP000002892">
    <property type="component" value="Chromosome"/>
</dbReference>
<dbReference type="eggNOG" id="COG3547">
    <property type="taxonomic scope" value="Bacteria"/>
</dbReference>